<reference evidence="5 6" key="1">
    <citation type="submission" date="2015-06" db="EMBL/GenBank/DDBJ databases">
        <authorList>
            <person name="Hoefler B.C."/>
            <person name="Straight P.D."/>
        </authorList>
    </citation>
    <scope>NUCLEOTIDE SEQUENCE [LARGE SCALE GENOMIC DNA]</scope>
    <source>
        <strain evidence="5 6">NRRL 3427</strain>
    </source>
</reference>
<dbReference type="PATRIC" id="fig|1938.6.peg.8386"/>
<dbReference type="NCBIfam" id="TIGR03396">
    <property type="entry name" value="PC_PLC"/>
    <property type="match status" value="1"/>
</dbReference>
<feature type="region of interest" description="Disordered" evidence="3">
    <location>
        <begin position="465"/>
        <end position="495"/>
    </location>
</feature>
<evidence type="ECO:0000259" key="4">
    <source>
        <dbReference type="Pfam" id="PF05506"/>
    </source>
</evidence>
<dbReference type="GO" id="GO:0034480">
    <property type="term" value="F:phosphatidylcholine phospholipase C activity"/>
    <property type="evidence" value="ECO:0007669"/>
    <property type="project" value="InterPro"/>
</dbReference>
<feature type="compositionally biased region" description="Polar residues" evidence="3">
    <location>
        <begin position="483"/>
        <end position="495"/>
    </location>
</feature>
<evidence type="ECO:0000256" key="1">
    <source>
        <dbReference type="ARBA" id="ARBA00022801"/>
    </source>
</evidence>
<dbReference type="Proteomes" id="UP000037023">
    <property type="component" value="Unassembled WGS sequence"/>
</dbReference>
<dbReference type="EMBL" id="LGUP01000408">
    <property type="protein sequence ID" value="KOG08353.1"/>
    <property type="molecule type" value="Genomic_DNA"/>
</dbReference>
<keyword evidence="2" id="KW-0843">Virulence</keyword>
<dbReference type="PANTHER" id="PTHR31956">
    <property type="entry name" value="NON-SPECIFIC PHOSPHOLIPASE C4-RELATED"/>
    <property type="match status" value="1"/>
</dbReference>
<dbReference type="AlphaFoldDB" id="A0A0L8J3V1"/>
<evidence type="ECO:0000256" key="3">
    <source>
        <dbReference type="SAM" id="MobiDB-lite"/>
    </source>
</evidence>
<sequence>MVPMDRRKFLVSAAGAAAVSLPHLAARTQSRELPEMDAALVAAPSPSDLTKIKHVVILMQENRSFDHYFGTLKGVRGFGDKSTIDLPGTLGAPAGKSVLQQPDGSSWRYPWALNRGGPDGWKNAQGVGTAHSWTDGHGAWNGGRLDRWIAEKGQLTMGYFTRADLPFHYDLADAFTICDAYHCSVLSSTGPNRNYFWSGSTGVGLISPPHLNGGDFEGENQPWTAYAEELQNAGVTWRTYNVETDNYGDNALEYFAGFGSGPLYEAGVKSVPSLPDGGSTADRIVEAIRKDVVGGTLRQVSWVVTDESHSEHSDETPSRGAVFMKRLLDALSADAEVLRSTALFVTYDENDGFFDHVPPPFPQQGSTDATNEWGTHNNVSGPVGLGVRVPMIVVSPWTTGGRVCSQTFDHTSMLQFLEKWTAALGKPAVCNNITAWRRKVSGDLTSVFDFSKDASPYTLPALGSAAPDGQTPGTIGINPAPPGTNTQPPQESGTKTACALPYQTNAYLDRVEVGGGATQIWIPLQNVGVHATSAAHFSVYANAYRTGGPWQYTIDPHTDTEDFFNVGSGFGNGKYDFTVTGPNRFLRRFRGDASQIALGRYVTVKPTFEVHPSTGQLAVIFSMKNHGTQGVTFRIKSNQYRTWDSTYSVAAGNATTEFFNAVAYQQGWYDFTITVDNDTTWSQRFAGHIEYGATSITG</sequence>
<feature type="domain" description="Bacterial phospholipase C C-terminal" evidence="4">
    <location>
        <begin position="497"/>
        <end position="592"/>
    </location>
</feature>
<evidence type="ECO:0000313" key="5">
    <source>
        <dbReference type="EMBL" id="KOG08353.1"/>
    </source>
</evidence>
<feature type="domain" description="Bacterial phospholipase C C-terminal" evidence="4">
    <location>
        <begin position="618"/>
        <end position="688"/>
    </location>
</feature>
<dbReference type="InterPro" id="IPR017767">
    <property type="entry name" value="PC-PLC"/>
</dbReference>
<dbReference type="InterPro" id="IPR017850">
    <property type="entry name" value="Alkaline_phosphatase_core_sf"/>
</dbReference>
<dbReference type="OrthoDB" id="4181857at2"/>
<dbReference type="GO" id="GO:0016042">
    <property type="term" value="P:lipid catabolic process"/>
    <property type="evidence" value="ECO:0007669"/>
    <property type="project" value="InterPro"/>
</dbReference>
<protein>
    <recommendedName>
        <fullName evidence="4">Bacterial phospholipase C C-terminal domain-containing protein</fullName>
    </recommendedName>
</protein>
<organism evidence="5 6">
    <name type="scientific">Streptomyces viridochromogenes</name>
    <dbReference type="NCBI Taxonomy" id="1938"/>
    <lineage>
        <taxon>Bacteria</taxon>
        <taxon>Bacillati</taxon>
        <taxon>Actinomycetota</taxon>
        <taxon>Actinomycetes</taxon>
        <taxon>Kitasatosporales</taxon>
        <taxon>Streptomycetaceae</taxon>
        <taxon>Streptomyces</taxon>
    </lineage>
</organism>
<dbReference type="RefSeq" id="WP_033204215.1">
    <property type="nucleotide sequence ID" value="NZ_LGUP01000408.1"/>
</dbReference>
<dbReference type="Pfam" id="PF05506">
    <property type="entry name" value="PLipase_C_C"/>
    <property type="match status" value="2"/>
</dbReference>
<evidence type="ECO:0000256" key="2">
    <source>
        <dbReference type="ARBA" id="ARBA00023026"/>
    </source>
</evidence>
<accession>A0A0L8J3V1</accession>
<dbReference type="InterPro" id="IPR008475">
    <property type="entry name" value="PLipase_C_C"/>
</dbReference>
<dbReference type="Gene3D" id="3.40.720.10">
    <property type="entry name" value="Alkaline Phosphatase, subunit A"/>
    <property type="match status" value="2"/>
</dbReference>
<dbReference type="Pfam" id="PF04185">
    <property type="entry name" value="Phosphoesterase"/>
    <property type="match status" value="1"/>
</dbReference>
<comment type="caution">
    <text evidence="5">The sequence shown here is derived from an EMBL/GenBank/DDBJ whole genome shotgun (WGS) entry which is preliminary data.</text>
</comment>
<evidence type="ECO:0000313" key="6">
    <source>
        <dbReference type="Proteomes" id="UP000037023"/>
    </source>
</evidence>
<dbReference type="InterPro" id="IPR007312">
    <property type="entry name" value="Phosphoesterase"/>
</dbReference>
<name>A0A0L8J3V1_STRVR</name>
<dbReference type="PANTHER" id="PTHR31956:SF1">
    <property type="entry name" value="NON-SPECIFIC PHOSPHOLIPASE C1"/>
    <property type="match status" value="1"/>
</dbReference>
<proteinExistence type="predicted"/>
<keyword evidence="1" id="KW-0378">Hydrolase</keyword>
<gene>
    <name evidence="5" type="ORF">ADK34_38955</name>
</gene>